<accession>A0A5C5X689</accession>
<protein>
    <submittedName>
        <fullName evidence="1">Uncharacterized protein</fullName>
    </submittedName>
</protein>
<sequence>MRHLVSPTNFTDVVIDESGVNCEKMRTRNTKKFLELVGVFCNRQYPLPHRELPNFSLGAKHESIGAREF</sequence>
<dbReference type="AlphaFoldDB" id="A0A5C5X689"/>
<keyword evidence="2" id="KW-1185">Reference proteome</keyword>
<evidence type="ECO:0000313" key="1">
    <source>
        <dbReference type="EMBL" id="TWT58434.1"/>
    </source>
</evidence>
<dbReference type="Proteomes" id="UP000317243">
    <property type="component" value="Unassembled WGS sequence"/>
</dbReference>
<organism evidence="1 2">
    <name type="scientific">Thalassoglobus neptunius</name>
    <dbReference type="NCBI Taxonomy" id="1938619"/>
    <lineage>
        <taxon>Bacteria</taxon>
        <taxon>Pseudomonadati</taxon>
        <taxon>Planctomycetota</taxon>
        <taxon>Planctomycetia</taxon>
        <taxon>Planctomycetales</taxon>
        <taxon>Planctomycetaceae</taxon>
        <taxon>Thalassoglobus</taxon>
    </lineage>
</organism>
<evidence type="ECO:0000313" key="2">
    <source>
        <dbReference type="Proteomes" id="UP000317243"/>
    </source>
</evidence>
<gene>
    <name evidence="1" type="ORF">KOR42_18080</name>
</gene>
<dbReference type="EMBL" id="SIHI01000001">
    <property type="protein sequence ID" value="TWT58434.1"/>
    <property type="molecule type" value="Genomic_DNA"/>
</dbReference>
<reference evidence="1 2" key="1">
    <citation type="submission" date="2019-02" db="EMBL/GenBank/DDBJ databases">
        <title>Deep-cultivation of Planctomycetes and their phenomic and genomic characterization uncovers novel biology.</title>
        <authorList>
            <person name="Wiegand S."/>
            <person name="Jogler M."/>
            <person name="Boedeker C."/>
            <person name="Pinto D."/>
            <person name="Vollmers J."/>
            <person name="Rivas-Marin E."/>
            <person name="Kohn T."/>
            <person name="Peeters S.H."/>
            <person name="Heuer A."/>
            <person name="Rast P."/>
            <person name="Oberbeckmann S."/>
            <person name="Bunk B."/>
            <person name="Jeske O."/>
            <person name="Meyerdierks A."/>
            <person name="Storesund J.E."/>
            <person name="Kallscheuer N."/>
            <person name="Luecker S."/>
            <person name="Lage O.M."/>
            <person name="Pohl T."/>
            <person name="Merkel B.J."/>
            <person name="Hornburger P."/>
            <person name="Mueller R.-W."/>
            <person name="Bruemmer F."/>
            <person name="Labrenz M."/>
            <person name="Spormann A.M."/>
            <person name="Op Den Camp H."/>
            <person name="Overmann J."/>
            <person name="Amann R."/>
            <person name="Jetten M.S.M."/>
            <person name="Mascher T."/>
            <person name="Medema M.H."/>
            <person name="Devos D.P."/>
            <person name="Kaster A.-K."/>
            <person name="Ovreas L."/>
            <person name="Rohde M."/>
            <person name="Galperin M.Y."/>
            <person name="Jogler C."/>
        </authorList>
    </citation>
    <scope>NUCLEOTIDE SEQUENCE [LARGE SCALE GENOMIC DNA]</scope>
    <source>
        <strain evidence="1 2">KOR42</strain>
    </source>
</reference>
<name>A0A5C5X689_9PLAN</name>
<proteinExistence type="predicted"/>
<comment type="caution">
    <text evidence="1">The sequence shown here is derived from an EMBL/GenBank/DDBJ whole genome shotgun (WGS) entry which is preliminary data.</text>
</comment>